<organism evidence="1 2">
    <name type="scientific">Romanomermis culicivorax</name>
    <name type="common">Nematode worm</name>
    <dbReference type="NCBI Taxonomy" id="13658"/>
    <lineage>
        <taxon>Eukaryota</taxon>
        <taxon>Metazoa</taxon>
        <taxon>Ecdysozoa</taxon>
        <taxon>Nematoda</taxon>
        <taxon>Enoplea</taxon>
        <taxon>Dorylaimia</taxon>
        <taxon>Mermithida</taxon>
        <taxon>Mermithoidea</taxon>
        <taxon>Mermithidae</taxon>
        <taxon>Romanomermis</taxon>
    </lineage>
</organism>
<dbReference type="Proteomes" id="UP000887565">
    <property type="component" value="Unplaced"/>
</dbReference>
<dbReference type="WBParaSite" id="nRc.2.0.1.t19362-RA">
    <property type="protein sequence ID" value="nRc.2.0.1.t19362-RA"/>
    <property type="gene ID" value="nRc.2.0.1.g19362"/>
</dbReference>
<dbReference type="AlphaFoldDB" id="A0A915J0Z1"/>
<keyword evidence="1" id="KW-1185">Reference proteome</keyword>
<evidence type="ECO:0000313" key="1">
    <source>
        <dbReference type="Proteomes" id="UP000887565"/>
    </source>
</evidence>
<proteinExistence type="predicted"/>
<reference evidence="2" key="1">
    <citation type="submission" date="2022-11" db="UniProtKB">
        <authorList>
            <consortium name="WormBaseParasite"/>
        </authorList>
    </citation>
    <scope>IDENTIFICATION</scope>
</reference>
<accession>A0A915J0Z1</accession>
<protein>
    <submittedName>
        <fullName evidence="2">Uncharacterized protein</fullName>
    </submittedName>
</protein>
<sequence>MGIPDMQESLLEFEPEEDELEPAAFLVDDDELEPLALGERLSLGSSLAWALLGSILLTRPNSCWNPLQPDSSKLALSHAILAI</sequence>
<evidence type="ECO:0000313" key="2">
    <source>
        <dbReference type="WBParaSite" id="nRc.2.0.1.t19362-RA"/>
    </source>
</evidence>
<name>A0A915J0Z1_ROMCU</name>